<dbReference type="SUPFAM" id="SSF53098">
    <property type="entry name" value="Ribonuclease H-like"/>
    <property type="match status" value="1"/>
</dbReference>
<accession>A0ABD1CVL8</accession>
<dbReference type="PANTHER" id="PTHR46169">
    <property type="entry name" value="DNA REPLICATION-RELATED ELEMENT FACTOR, ISOFORM A"/>
    <property type="match status" value="1"/>
</dbReference>
<dbReference type="InterPro" id="IPR012337">
    <property type="entry name" value="RNaseH-like_sf"/>
</dbReference>
<comment type="caution">
    <text evidence="1">The sequence shown here is derived from an EMBL/GenBank/DDBJ whole genome shotgun (WGS) entry which is preliminary data.</text>
</comment>
<proteinExistence type="predicted"/>
<evidence type="ECO:0000313" key="2">
    <source>
        <dbReference type="Proteomes" id="UP001562425"/>
    </source>
</evidence>
<organism evidence="1 2">
    <name type="scientific">Culex pipiens pipiens</name>
    <name type="common">Northern house mosquito</name>
    <dbReference type="NCBI Taxonomy" id="38569"/>
    <lineage>
        <taxon>Eukaryota</taxon>
        <taxon>Metazoa</taxon>
        <taxon>Ecdysozoa</taxon>
        <taxon>Arthropoda</taxon>
        <taxon>Hexapoda</taxon>
        <taxon>Insecta</taxon>
        <taxon>Pterygota</taxon>
        <taxon>Neoptera</taxon>
        <taxon>Endopterygota</taxon>
        <taxon>Diptera</taxon>
        <taxon>Nematocera</taxon>
        <taxon>Culicoidea</taxon>
        <taxon>Culicidae</taxon>
        <taxon>Culicinae</taxon>
        <taxon>Culicini</taxon>
        <taxon>Culex</taxon>
        <taxon>Culex</taxon>
    </lineage>
</organism>
<dbReference type="EMBL" id="JBEHCU010009227">
    <property type="protein sequence ID" value="KAL1380280.1"/>
    <property type="molecule type" value="Genomic_DNA"/>
</dbReference>
<reference evidence="1 2" key="1">
    <citation type="submission" date="2024-05" db="EMBL/GenBank/DDBJ databases">
        <title>Culex pipiens pipiens assembly and annotation.</title>
        <authorList>
            <person name="Alout H."/>
            <person name="Durand T."/>
        </authorList>
    </citation>
    <scope>NUCLEOTIDE SEQUENCE [LARGE SCALE GENOMIC DNA]</scope>
    <source>
        <strain evidence="1">HA-2024</strain>
        <tissue evidence="1">Whole body</tissue>
    </source>
</reference>
<dbReference type="AlphaFoldDB" id="A0ABD1CVL8"/>
<evidence type="ECO:0000313" key="1">
    <source>
        <dbReference type="EMBL" id="KAL1380280.1"/>
    </source>
</evidence>
<gene>
    <name evidence="1" type="ORF">pipiens_014325</name>
</gene>
<dbReference type="PANTHER" id="PTHR46169:SF24">
    <property type="entry name" value="PROTEIN CBG26704"/>
    <property type="match status" value="1"/>
</dbReference>
<name>A0ABD1CVL8_CULPP</name>
<protein>
    <submittedName>
        <fullName evidence="1">Uncharacterized protein</fullName>
    </submittedName>
</protein>
<sequence length="192" mass="21839">MLNCSSRMKQDQEQAESCSNAHSDLLNGTSDNCDETCCEEEDSADSMMDLELDEILEEVDAIFQHGQDSFLESVCCGAHTLNLIFKDTMDDETSNWLDKLGKIALPKIDVVTRWGSTFEMIDSVFSYKDFYVEIGKKCAPLKLEKEDWSIMEHFVSAYKFLHAATKSFQKPDLLMGDMLCILKRLKFNLTLG</sequence>
<keyword evidence="2" id="KW-1185">Reference proteome</keyword>
<dbReference type="Proteomes" id="UP001562425">
    <property type="component" value="Unassembled WGS sequence"/>
</dbReference>
<dbReference type="InterPro" id="IPR052717">
    <property type="entry name" value="Vacuolar_transposase_reg"/>
</dbReference>